<feature type="region of interest" description="Disordered" evidence="1">
    <location>
        <begin position="309"/>
        <end position="331"/>
    </location>
</feature>
<dbReference type="OrthoDB" id="5291101at2"/>
<keyword evidence="3" id="KW-0808">Transferase</keyword>
<dbReference type="Gene3D" id="3.90.550.10">
    <property type="entry name" value="Spore Coat Polysaccharide Biosynthesis Protein SpsA, Chain A"/>
    <property type="match status" value="1"/>
</dbReference>
<dbReference type="Pfam" id="PF00535">
    <property type="entry name" value="Glycos_transf_2"/>
    <property type="match status" value="1"/>
</dbReference>
<evidence type="ECO:0000259" key="2">
    <source>
        <dbReference type="Pfam" id="PF00535"/>
    </source>
</evidence>
<gene>
    <name evidence="3" type="ORF">EUU22_18150</name>
</gene>
<dbReference type="InterPro" id="IPR050834">
    <property type="entry name" value="Glycosyltransf_2"/>
</dbReference>
<name>A0A4Q2SWN5_9HYPH</name>
<dbReference type="InterPro" id="IPR029044">
    <property type="entry name" value="Nucleotide-diphossugar_trans"/>
</dbReference>
<dbReference type="SUPFAM" id="SSF53448">
    <property type="entry name" value="Nucleotide-diphospho-sugar transferases"/>
    <property type="match status" value="1"/>
</dbReference>
<evidence type="ECO:0000313" key="4">
    <source>
        <dbReference type="Proteomes" id="UP000291088"/>
    </source>
</evidence>
<dbReference type="Proteomes" id="UP000291088">
    <property type="component" value="Unassembled WGS sequence"/>
</dbReference>
<dbReference type="CDD" id="cd00761">
    <property type="entry name" value="Glyco_tranf_GTA_type"/>
    <property type="match status" value="1"/>
</dbReference>
<evidence type="ECO:0000313" key="3">
    <source>
        <dbReference type="EMBL" id="RYC10003.1"/>
    </source>
</evidence>
<organism evidence="3 4">
    <name type="scientific">Ciceribacter ferrooxidans</name>
    <dbReference type="NCBI Taxonomy" id="2509717"/>
    <lineage>
        <taxon>Bacteria</taxon>
        <taxon>Pseudomonadati</taxon>
        <taxon>Pseudomonadota</taxon>
        <taxon>Alphaproteobacteria</taxon>
        <taxon>Hyphomicrobiales</taxon>
        <taxon>Rhizobiaceae</taxon>
        <taxon>Ciceribacter</taxon>
    </lineage>
</organism>
<keyword evidence="4" id="KW-1185">Reference proteome</keyword>
<dbReference type="GO" id="GO:0016740">
    <property type="term" value="F:transferase activity"/>
    <property type="evidence" value="ECO:0007669"/>
    <property type="project" value="UniProtKB-KW"/>
</dbReference>
<dbReference type="InterPro" id="IPR001173">
    <property type="entry name" value="Glyco_trans_2-like"/>
</dbReference>
<dbReference type="RefSeq" id="WP_129333395.1">
    <property type="nucleotide sequence ID" value="NZ_SDVB01000253.1"/>
</dbReference>
<dbReference type="AlphaFoldDB" id="A0A4Q2SWN5"/>
<proteinExistence type="predicted"/>
<feature type="domain" description="Glycosyltransferase 2-like" evidence="2">
    <location>
        <begin position="9"/>
        <end position="172"/>
    </location>
</feature>
<dbReference type="PANTHER" id="PTHR43685:SF11">
    <property type="entry name" value="GLYCOSYLTRANSFERASE TAGX-RELATED"/>
    <property type="match status" value="1"/>
</dbReference>
<dbReference type="PANTHER" id="PTHR43685">
    <property type="entry name" value="GLYCOSYLTRANSFERASE"/>
    <property type="match status" value="1"/>
</dbReference>
<evidence type="ECO:0000256" key="1">
    <source>
        <dbReference type="SAM" id="MobiDB-lite"/>
    </source>
</evidence>
<dbReference type="EMBL" id="SDVB01000253">
    <property type="protein sequence ID" value="RYC10003.1"/>
    <property type="molecule type" value="Genomic_DNA"/>
</dbReference>
<reference evidence="3 4" key="1">
    <citation type="submission" date="2019-01" db="EMBL/GenBank/DDBJ databases">
        <authorList>
            <person name="Deng T."/>
        </authorList>
    </citation>
    <scope>NUCLEOTIDE SEQUENCE [LARGE SCALE GENOMIC DNA]</scope>
    <source>
        <strain evidence="3 4">F8825</strain>
    </source>
</reference>
<comment type="caution">
    <text evidence="3">The sequence shown here is derived from an EMBL/GenBank/DDBJ whole genome shotgun (WGS) entry which is preliminary data.</text>
</comment>
<protein>
    <submittedName>
        <fullName evidence="3">Glycosyltransferase family 2 protein</fullName>
    </submittedName>
</protein>
<accession>A0A4Q2SWN5</accession>
<sequence length="331" mass="36471">MIEPTCDVTVVIAAFNAEATIERAIVSALMQDDVSVEVIVVDDCSRDATREIVLAIDDPRVRLIAHGHNKGPGGARNTAFDAASGRWLAVLDADDTIYSDRLSRLVRQAEETDADVIVDNLDIVSPQGTRRAMFAAAELSRQPWMTLEAFISSNVLFRSTYNYGYMKPVFSRSFLEEHGLRFDENLKIGEDYILLASALAVGGRCAVNPRVGYAYHLTDGSISSVLKRHHVEAMLAADTAFVRSYPLDTATLKAQRRRRRSLEQARSFLSLIDHFKEGAIAPALVTALRDPLALRHLRMPLVARLRRLIGPPSSAPRKDPPRAAGPHTSKG</sequence>